<evidence type="ECO:0000256" key="7">
    <source>
        <dbReference type="HAMAP-Rule" id="MF_01331"/>
    </source>
</evidence>
<keyword evidence="2 7" id="KW-0699">rRNA-binding</keyword>
<dbReference type="GO" id="GO:0022625">
    <property type="term" value="C:cytosolic large ribosomal subunit"/>
    <property type="evidence" value="ECO:0007669"/>
    <property type="project" value="TreeGrafter"/>
</dbReference>
<dbReference type="SUPFAM" id="SSF54843">
    <property type="entry name" value="Ribosomal protein L22"/>
    <property type="match status" value="1"/>
</dbReference>
<dbReference type="EMBL" id="LUKF01000016">
    <property type="protein sequence ID" value="KYG61972.1"/>
    <property type="molecule type" value="Genomic_DNA"/>
</dbReference>
<dbReference type="OrthoDB" id="5296107at2"/>
<dbReference type="HAMAP" id="MF_01331_B">
    <property type="entry name" value="Ribosomal_uL22_B"/>
    <property type="match status" value="1"/>
</dbReference>
<keyword evidence="5 7" id="KW-0687">Ribonucleoprotein</keyword>
<comment type="similarity">
    <text evidence="1 7 8">Belongs to the universal ribosomal protein uL22 family.</text>
</comment>
<dbReference type="InterPro" id="IPR001063">
    <property type="entry name" value="Ribosomal_uL22"/>
</dbReference>
<dbReference type="GO" id="GO:0003735">
    <property type="term" value="F:structural constituent of ribosome"/>
    <property type="evidence" value="ECO:0007669"/>
    <property type="project" value="InterPro"/>
</dbReference>
<dbReference type="InterPro" id="IPR018260">
    <property type="entry name" value="Ribosomal_uL22_CS"/>
</dbReference>
<protein>
    <recommendedName>
        <fullName evidence="6 7">Large ribosomal subunit protein uL22</fullName>
    </recommendedName>
</protein>
<accession>A0A150WG52</accession>
<organism evidence="11 13">
    <name type="scientific">Bdellovibrio bacteriovorus</name>
    <dbReference type="NCBI Taxonomy" id="959"/>
    <lineage>
        <taxon>Bacteria</taxon>
        <taxon>Pseudomonadati</taxon>
        <taxon>Bdellovibrionota</taxon>
        <taxon>Bdellovibrionia</taxon>
        <taxon>Bdellovibrionales</taxon>
        <taxon>Pseudobdellovibrionaceae</taxon>
        <taxon>Bdellovibrio</taxon>
    </lineage>
</organism>
<comment type="function">
    <text evidence="7 10">This protein binds specifically to 23S rRNA; its binding is stimulated by other ribosomal proteins, e.g., L4, L17, and L20. It is important during the early stages of 50S assembly. It makes multiple contacts with different domains of the 23S rRNA in the assembled 50S subunit and ribosome.</text>
</comment>
<dbReference type="InterPro" id="IPR036394">
    <property type="entry name" value="Ribosomal_uL22_sf"/>
</dbReference>
<dbReference type="NCBIfam" id="TIGR01044">
    <property type="entry name" value="rplV_bact"/>
    <property type="match status" value="1"/>
</dbReference>
<comment type="function">
    <text evidence="7">The globular domain of the protein is located near the polypeptide exit tunnel on the outside of the subunit, while an extended beta-hairpin is found that lines the wall of the exit tunnel in the center of the 70S ribosome.</text>
</comment>
<dbReference type="Proteomes" id="UP000075799">
    <property type="component" value="Unassembled WGS sequence"/>
</dbReference>
<dbReference type="InterPro" id="IPR005727">
    <property type="entry name" value="Ribosomal_uL22_bac/chlpt-type"/>
</dbReference>
<proteinExistence type="inferred from homology"/>
<reference evidence="13 14" key="1">
    <citation type="submission" date="2016-03" db="EMBL/GenBank/DDBJ databases">
        <authorList>
            <person name="Ploux O."/>
        </authorList>
    </citation>
    <scope>NUCLEOTIDE SEQUENCE [LARGE SCALE GENOMIC DNA]</scope>
    <source>
        <strain evidence="11 13">BER2</strain>
        <strain evidence="12 14">EC13</strain>
    </source>
</reference>
<name>A0A150WG52_BDEBC</name>
<dbReference type="PROSITE" id="PS00464">
    <property type="entry name" value="RIBOSOMAL_L22"/>
    <property type="match status" value="1"/>
</dbReference>
<keyword evidence="4 7" id="KW-0689">Ribosomal protein</keyword>
<evidence type="ECO:0000256" key="3">
    <source>
        <dbReference type="ARBA" id="ARBA00022884"/>
    </source>
</evidence>
<evidence type="ECO:0000313" key="14">
    <source>
        <dbReference type="Proteomes" id="UP000075799"/>
    </source>
</evidence>
<evidence type="ECO:0000256" key="2">
    <source>
        <dbReference type="ARBA" id="ARBA00022730"/>
    </source>
</evidence>
<comment type="caution">
    <text evidence="11">The sequence shown here is derived from an EMBL/GenBank/DDBJ whole genome shotgun (WGS) entry which is preliminary data.</text>
</comment>
<dbReference type="Pfam" id="PF00237">
    <property type="entry name" value="Ribosomal_L22"/>
    <property type="match status" value="1"/>
</dbReference>
<evidence type="ECO:0000313" key="12">
    <source>
        <dbReference type="EMBL" id="KYG68155.1"/>
    </source>
</evidence>
<dbReference type="InterPro" id="IPR047867">
    <property type="entry name" value="Ribosomal_uL22_bac/org-type"/>
</dbReference>
<dbReference type="Gene3D" id="3.90.470.10">
    <property type="entry name" value="Ribosomal protein L22/L17"/>
    <property type="match status" value="1"/>
</dbReference>
<evidence type="ECO:0000256" key="5">
    <source>
        <dbReference type="ARBA" id="ARBA00023274"/>
    </source>
</evidence>
<dbReference type="AlphaFoldDB" id="A0A150WG52"/>
<dbReference type="RefSeq" id="WP_063204857.1">
    <property type="nucleotide sequence ID" value="NZ_CP168967.1"/>
</dbReference>
<evidence type="ECO:0000256" key="10">
    <source>
        <dbReference type="RuleBase" id="RU004008"/>
    </source>
</evidence>
<dbReference type="GO" id="GO:0019843">
    <property type="term" value="F:rRNA binding"/>
    <property type="evidence" value="ECO:0007669"/>
    <property type="project" value="UniProtKB-UniRule"/>
</dbReference>
<dbReference type="EMBL" id="LUKD01000001">
    <property type="protein sequence ID" value="KYG68155.1"/>
    <property type="molecule type" value="Genomic_DNA"/>
</dbReference>
<gene>
    <name evidence="7" type="primary">rplV</name>
    <name evidence="11" type="ORF">AZI85_07105</name>
    <name evidence="12" type="ORF">AZI87_02520</name>
</gene>
<evidence type="ECO:0000256" key="9">
    <source>
        <dbReference type="RuleBase" id="RU004006"/>
    </source>
</evidence>
<evidence type="ECO:0000256" key="8">
    <source>
        <dbReference type="RuleBase" id="RU004005"/>
    </source>
</evidence>
<dbReference type="PANTHER" id="PTHR13501">
    <property type="entry name" value="CHLOROPLAST 50S RIBOSOMAL PROTEIN L22-RELATED"/>
    <property type="match status" value="1"/>
</dbReference>
<sequence>MEVKASLKYARVGAQKARLVVDLVRGKDVNEAVKTLTFLNKKTAGMVKKLIESAVANAEYKKVMDVDNLYVKAIWVDQGPVLKRFRPRAQGRAFGVRKKTSHINVVLEEK</sequence>
<dbReference type="Proteomes" id="UP000075391">
    <property type="component" value="Unassembled WGS sequence"/>
</dbReference>
<evidence type="ECO:0000256" key="6">
    <source>
        <dbReference type="ARBA" id="ARBA00035207"/>
    </source>
</evidence>
<evidence type="ECO:0000313" key="13">
    <source>
        <dbReference type="Proteomes" id="UP000075391"/>
    </source>
</evidence>
<evidence type="ECO:0000313" key="11">
    <source>
        <dbReference type="EMBL" id="KYG61972.1"/>
    </source>
</evidence>
<dbReference type="PANTHER" id="PTHR13501:SF8">
    <property type="entry name" value="LARGE RIBOSOMAL SUBUNIT PROTEIN UL22M"/>
    <property type="match status" value="1"/>
</dbReference>
<keyword evidence="3 7" id="KW-0694">RNA-binding</keyword>
<evidence type="ECO:0000256" key="1">
    <source>
        <dbReference type="ARBA" id="ARBA00009451"/>
    </source>
</evidence>
<dbReference type="GO" id="GO:0006412">
    <property type="term" value="P:translation"/>
    <property type="evidence" value="ECO:0007669"/>
    <property type="project" value="UniProtKB-UniRule"/>
</dbReference>
<evidence type="ECO:0000256" key="4">
    <source>
        <dbReference type="ARBA" id="ARBA00022980"/>
    </source>
</evidence>
<comment type="subunit">
    <text evidence="7 9">Part of the 50S ribosomal subunit.</text>
</comment>
<dbReference type="CDD" id="cd00336">
    <property type="entry name" value="Ribosomal_L22"/>
    <property type="match status" value="1"/>
</dbReference>